<dbReference type="Pfam" id="PF18962">
    <property type="entry name" value="Por_Secre_tail"/>
    <property type="match status" value="1"/>
</dbReference>
<dbReference type="Gene3D" id="2.60.40.1080">
    <property type="match status" value="1"/>
</dbReference>
<accession>A0ABT8L1Z1</accession>
<comment type="caution">
    <text evidence="2">The sequence shown here is derived from an EMBL/GenBank/DDBJ whole genome shotgun (WGS) entry which is preliminary data.</text>
</comment>
<dbReference type="InterPro" id="IPR053868">
    <property type="entry name" value="Pel9A-like_beta_helix"/>
</dbReference>
<dbReference type="InterPro" id="IPR026444">
    <property type="entry name" value="Secre_tail"/>
</dbReference>
<evidence type="ECO:0000313" key="2">
    <source>
        <dbReference type="EMBL" id="MDN5211752.1"/>
    </source>
</evidence>
<dbReference type="NCBIfam" id="TIGR04183">
    <property type="entry name" value="Por_Secre_tail"/>
    <property type="match status" value="1"/>
</dbReference>
<dbReference type="Pfam" id="PF22842">
    <property type="entry name" value="Pel9A-like_beta_helix"/>
    <property type="match status" value="1"/>
</dbReference>
<evidence type="ECO:0000313" key="3">
    <source>
        <dbReference type="Proteomes" id="UP001172083"/>
    </source>
</evidence>
<reference evidence="2" key="1">
    <citation type="submission" date="2023-06" db="EMBL/GenBank/DDBJ databases">
        <title>Genomic of Agaribacillus aureum.</title>
        <authorList>
            <person name="Wang G."/>
        </authorList>
    </citation>
    <scope>NUCLEOTIDE SEQUENCE</scope>
    <source>
        <strain evidence="2">BMA12</strain>
    </source>
</reference>
<dbReference type="InterPro" id="IPR006626">
    <property type="entry name" value="PbH1"/>
</dbReference>
<dbReference type="Pfam" id="PF02368">
    <property type="entry name" value="Big_2"/>
    <property type="match status" value="1"/>
</dbReference>
<sequence>MRKISLCLIALWLTGLLAVKAKDYYVAKDGDDAHSGTSEKPFKTIQKAADVMISGDVCFIGEGKYEEAIRPASNGVTFKAMAGARVEVTAYQKITNWQLHQGKIYVAQISWDLGDENQLIFNQQLMNLARWPNKTNFDPFDLEALAATGDNTSISHKDIPDLNWEEGGVLYFLGKNRWTSWRRPITGASAGVVNFNTLSDNWQYGGSHSPGNGGEFFLMNILEALDSNGEWYIDRAAQKVYFQAPGGVDPANAETLVRKRTSGFNLSDRTNITLECITVVGGNIDLKNANGCIVNNCQILYGNHTIASTSAAFVGQASIVLNDNSQNNTITHNNIQWGAANGVVLKGNNNLVDNNYIGNFNYLGSYATPVELRGKNDLTRNEIFNAGRDAIRGGGNGSDCGYNNIHHSNLINDDCGGIYLCCGSFGNTRLHHNWIHDITSRNENFNSYKATGIYLDNSTKEVIVDHNVMWKLEWTCIQINWEGTDLLMYNNTLWSNDGEDSRSMGRWVNGFDFFNVQLYNTLANEGEFHASDEQNSVVHDLQDNPFENFDHQIFVPKSGSPAIDAGKIISGYTNDYTGSAPDAGAYERGGVLWKAGPDWELGPPVAMTAIEVTPASLTLAPGELGYLVPVFSPANTTNKSVIWHSDDESIATVNASGILTAVAEGSTHISATNSDGSLTANAEVTVTPLVTGIDDGVNNGVVTIYPNPTSGLAKVNQNGKPFRNYLLLDMQGHIIEKGSLKQQQRLLDLGHLPGGTYLLVFSDKQRKIQRKVILR</sequence>
<feature type="domain" description="BIG2" evidence="1">
    <location>
        <begin position="606"/>
        <end position="683"/>
    </location>
</feature>
<dbReference type="InterPro" id="IPR003343">
    <property type="entry name" value="Big_2"/>
</dbReference>
<dbReference type="InterPro" id="IPR008964">
    <property type="entry name" value="Invasin/intimin_cell_adhesion"/>
</dbReference>
<dbReference type="SMART" id="SM00710">
    <property type="entry name" value="PbH1"/>
    <property type="match status" value="6"/>
</dbReference>
<evidence type="ECO:0000259" key="1">
    <source>
        <dbReference type="SMART" id="SM00635"/>
    </source>
</evidence>
<gene>
    <name evidence="2" type="ORF">QQ020_06810</name>
</gene>
<dbReference type="Gene3D" id="2.160.20.10">
    <property type="entry name" value="Single-stranded right-handed beta-helix, Pectin lyase-like"/>
    <property type="match status" value="2"/>
</dbReference>
<protein>
    <submittedName>
        <fullName evidence="2">Ig-like domain-containing protein</fullName>
    </submittedName>
</protein>
<organism evidence="2 3">
    <name type="scientific">Agaribacillus aureus</name>
    <dbReference type="NCBI Taxonomy" id="3051825"/>
    <lineage>
        <taxon>Bacteria</taxon>
        <taxon>Pseudomonadati</taxon>
        <taxon>Bacteroidota</taxon>
        <taxon>Cytophagia</taxon>
        <taxon>Cytophagales</taxon>
        <taxon>Splendidivirgaceae</taxon>
        <taxon>Agaribacillus</taxon>
    </lineage>
</organism>
<name>A0ABT8L1Z1_9BACT</name>
<dbReference type="SUPFAM" id="SSF49373">
    <property type="entry name" value="Invasin/intimin cell-adhesion fragments"/>
    <property type="match status" value="1"/>
</dbReference>
<dbReference type="Proteomes" id="UP001172083">
    <property type="component" value="Unassembled WGS sequence"/>
</dbReference>
<dbReference type="InterPro" id="IPR012334">
    <property type="entry name" value="Pectin_lyas_fold"/>
</dbReference>
<keyword evidence="3" id="KW-1185">Reference proteome</keyword>
<dbReference type="SUPFAM" id="SSF51126">
    <property type="entry name" value="Pectin lyase-like"/>
    <property type="match status" value="1"/>
</dbReference>
<dbReference type="SMART" id="SM00635">
    <property type="entry name" value="BID_2"/>
    <property type="match status" value="1"/>
</dbReference>
<dbReference type="PANTHER" id="PTHR36453">
    <property type="entry name" value="SECRETED PROTEIN-RELATED"/>
    <property type="match status" value="1"/>
</dbReference>
<dbReference type="PANTHER" id="PTHR36453:SF1">
    <property type="entry name" value="RIGHT HANDED BETA HELIX DOMAIN-CONTAINING PROTEIN"/>
    <property type="match status" value="1"/>
</dbReference>
<dbReference type="EMBL" id="JAUJEB010000001">
    <property type="protein sequence ID" value="MDN5211752.1"/>
    <property type="molecule type" value="Genomic_DNA"/>
</dbReference>
<dbReference type="InterPro" id="IPR011050">
    <property type="entry name" value="Pectin_lyase_fold/virulence"/>
</dbReference>
<dbReference type="RefSeq" id="WP_346757080.1">
    <property type="nucleotide sequence ID" value="NZ_JAUJEB010000001.1"/>
</dbReference>
<proteinExistence type="predicted"/>